<reference evidence="10 11" key="1">
    <citation type="submission" date="2015-02" db="EMBL/GenBank/DDBJ databases">
        <title>Draft Genome Sequences of Two Closely-Related Aflatoxigenic Aspergillus Species Obtained from the Cote d'Ivoire.</title>
        <authorList>
            <person name="Moore G.G."/>
            <person name="Beltz S.B."/>
            <person name="Mack B.M."/>
        </authorList>
    </citation>
    <scope>NUCLEOTIDE SEQUENCE [LARGE SCALE GENOMIC DNA]</scope>
    <source>
        <strain evidence="10 11">SRRC1432</strain>
    </source>
</reference>
<dbReference type="EMBL" id="JYKN01003349">
    <property type="protein sequence ID" value="KKK12924.1"/>
    <property type="molecule type" value="Genomic_DNA"/>
</dbReference>
<keyword evidence="7" id="KW-0560">Oxidoreductase</keyword>
<evidence type="ECO:0000256" key="6">
    <source>
        <dbReference type="ARBA" id="ARBA00022964"/>
    </source>
</evidence>
<keyword evidence="5" id="KW-0479">Metal-binding</keyword>
<comment type="caution">
    <text evidence="10">The sequence shown here is derived from an EMBL/GenBank/DDBJ whole genome shotgun (WGS) entry which is preliminary data.</text>
</comment>
<evidence type="ECO:0008006" key="12">
    <source>
        <dbReference type="Google" id="ProtNLM"/>
    </source>
</evidence>
<evidence type="ECO:0000256" key="2">
    <source>
        <dbReference type="ARBA" id="ARBA00005179"/>
    </source>
</evidence>
<evidence type="ECO:0000256" key="1">
    <source>
        <dbReference type="ARBA" id="ARBA00001962"/>
    </source>
</evidence>
<evidence type="ECO:0000256" key="5">
    <source>
        <dbReference type="ARBA" id="ARBA00022723"/>
    </source>
</evidence>
<evidence type="ECO:0000256" key="3">
    <source>
        <dbReference type="ARBA" id="ARBA00005830"/>
    </source>
</evidence>
<dbReference type="GO" id="GO:0051213">
    <property type="term" value="F:dioxygenase activity"/>
    <property type="evidence" value="ECO:0007669"/>
    <property type="project" value="UniProtKB-KW"/>
</dbReference>
<keyword evidence="8" id="KW-0408">Iron</keyword>
<dbReference type="AlphaFoldDB" id="A0A0F8TZK9"/>
<dbReference type="Pfam" id="PF05721">
    <property type="entry name" value="PhyH"/>
    <property type="match status" value="1"/>
</dbReference>
<dbReference type="InterPro" id="IPR008775">
    <property type="entry name" value="Phytyl_CoA_dOase-like"/>
</dbReference>
<dbReference type="Gene3D" id="2.60.120.620">
    <property type="entry name" value="q2cbj1_9rhob like domain"/>
    <property type="match status" value="1"/>
</dbReference>
<evidence type="ECO:0000256" key="8">
    <source>
        <dbReference type="ARBA" id="ARBA00023004"/>
    </source>
</evidence>
<dbReference type="SUPFAM" id="SSF51197">
    <property type="entry name" value="Clavaminate synthase-like"/>
    <property type="match status" value="1"/>
</dbReference>
<name>A0A0F8TZK9_9EURO</name>
<dbReference type="Proteomes" id="UP000034947">
    <property type="component" value="Unassembled WGS sequence"/>
</dbReference>
<keyword evidence="6" id="KW-0223">Dioxygenase</keyword>
<evidence type="ECO:0000256" key="9">
    <source>
        <dbReference type="SAM" id="MobiDB-lite"/>
    </source>
</evidence>
<dbReference type="PANTHER" id="PTHR20883">
    <property type="entry name" value="PHYTANOYL-COA DIOXYGENASE DOMAIN CONTAINING 1"/>
    <property type="match status" value="1"/>
</dbReference>
<evidence type="ECO:0000256" key="4">
    <source>
        <dbReference type="ARBA" id="ARBA00011738"/>
    </source>
</evidence>
<comment type="similarity">
    <text evidence="3">Belongs to the PhyH family.</text>
</comment>
<comment type="subunit">
    <text evidence="4">Homodimer.</text>
</comment>
<feature type="region of interest" description="Disordered" evidence="9">
    <location>
        <begin position="1"/>
        <end position="24"/>
    </location>
</feature>
<comment type="pathway">
    <text evidence="2">Secondary metabolite biosynthesis.</text>
</comment>
<dbReference type="PANTHER" id="PTHR20883:SF45">
    <property type="entry name" value="PHYTANOYL-COA DIOXYGENASE FAMILY PROTEIN"/>
    <property type="match status" value="1"/>
</dbReference>
<evidence type="ECO:0000256" key="7">
    <source>
        <dbReference type="ARBA" id="ARBA00023002"/>
    </source>
</evidence>
<comment type="cofactor">
    <cofactor evidence="1">
        <name>Fe cation</name>
        <dbReference type="ChEBI" id="CHEBI:24875"/>
    </cofactor>
</comment>
<keyword evidence="11" id="KW-1185">Reference proteome</keyword>
<evidence type="ECO:0000313" key="11">
    <source>
        <dbReference type="Proteomes" id="UP000034947"/>
    </source>
</evidence>
<evidence type="ECO:0000313" key="10">
    <source>
        <dbReference type="EMBL" id="KKK12924.1"/>
    </source>
</evidence>
<accession>A0A0F8TZK9</accession>
<sequence>MTFTKTEAVPAPTKKSPPTELPEVDARSQCGQDALVDQIIEAISDAGVCIVRNIFSPEIVSQILEDLEPYVAKTTQFDSYNANGCQMTGLLTKSETYAHKVVGNYLFQKVHNYFITARYRCWVQEGVQMTFESPPQLNSTVCFYLNPDSPDQLLHRDDQIHQHWNGAASEYVLGRDAVCSMFAALTPATRDNGTTRFIPGSHLWDYKEPYPVGQDPRLRYAELNPGDCFMMLGSVVHASSANTTTDQRRVLISTHVSRSNLRAEENHFLTYSLEEVKKFPLWLQQFIGYTVSKPFCGWVDKKDPLRLVNPKASDALVSGYGKEYLEAKGAL</sequence>
<proteinExistence type="inferred from homology"/>
<gene>
    <name evidence="10" type="ORF">AOCH_000481</name>
</gene>
<organism evidence="10 11">
    <name type="scientific">Aspergillus ochraceoroseus</name>
    <dbReference type="NCBI Taxonomy" id="138278"/>
    <lineage>
        <taxon>Eukaryota</taxon>
        <taxon>Fungi</taxon>
        <taxon>Dikarya</taxon>
        <taxon>Ascomycota</taxon>
        <taxon>Pezizomycotina</taxon>
        <taxon>Eurotiomycetes</taxon>
        <taxon>Eurotiomycetidae</taxon>
        <taxon>Eurotiales</taxon>
        <taxon>Aspergillaceae</taxon>
        <taxon>Aspergillus</taxon>
        <taxon>Aspergillus subgen. Nidulantes</taxon>
    </lineage>
</organism>
<dbReference type="GO" id="GO:0046872">
    <property type="term" value="F:metal ion binding"/>
    <property type="evidence" value="ECO:0007669"/>
    <property type="project" value="UniProtKB-KW"/>
</dbReference>
<protein>
    <recommendedName>
        <fullName evidence="12">Phytanoyl-CoA dioxygenase family protein</fullName>
    </recommendedName>
</protein>
<dbReference type="OrthoDB" id="445007at2759"/>
<dbReference type="VEuPathDB" id="FungiDB:P175DRAFT_0489857"/>